<dbReference type="AlphaFoldDB" id="Q21Q33"/>
<dbReference type="EMBL" id="CP000268">
    <property type="protein sequence ID" value="ABD72112.1"/>
    <property type="molecule type" value="Genomic_DNA"/>
</dbReference>
<organism evidence="1 2">
    <name type="scientific">Albidiferax ferrireducens (strain ATCC BAA-621 / DSM 15236 / T118)</name>
    <name type="common">Rhodoferax ferrireducens</name>
    <dbReference type="NCBI Taxonomy" id="338969"/>
    <lineage>
        <taxon>Bacteria</taxon>
        <taxon>Pseudomonadati</taxon>
        <taxon>Pseudomonadota</taxon>
        <taxon>Betaproteobacteria</taxon>
        <taxon>Burkholderiales</taxon>
        <taxon>Comamonadaceae</taxon>
        <taxon>Rhodoferax</taxon>
    </lineage>
</organism>
<keyword evidence="1" id="KW-0614">Plasmid</keyword>
<dbReference type="RefSeq" id="WP_011458627.1">
    <property type="nucleotide sequence ID" value="NC_007901.1"/>
</dbReference>
<dbReference type="OrthoDB" id="8854942at2"/>
<evidence type="ECO:0000313" key="1">
    <source>
        <dbReference type="EMBL" id="ABD72112.1"/>
    </source>
</evidence>
<protein>
    <submittedName>
        <fullName evidence="1">Uncharacterized protein</fullName>
    </submittedName>
</protein>
<proteinExistence type="predicted"/>
<reference evidence="2" key="1">
    <citation type="submission" date="2006-02" db="EMBL/GenBank/DDBJ databases">
        <title>Complete sequence of plasmid 1 of Rhodoferax ferrireducens DSM 15236.</title>
        <authorList>
            <person name="Copeland A."/>
            <person name="Lucas S."/>
            <person name="Lapidus A."/>
            <person name="Barry K."/>
            <person name="Detter J.C."/>
            <person name="Glavina del Rio T."/>
            <person name="Hammon N."/>
            <person name="Israni S."/>
            <person name="Pitluck S."/>
            <person name="Brettin T."/>
            <person name="Bruce D."/>
            <person name="Han C."/>
            <person name="Tapia R."/>
            <person name="Gilna P."/>
            <person name="Kiss H."/>
            <person name="Schmutz J."/>
            <person name="Larimer F."/>
            <person name="Land M."/>
            <person name="Kyrpides N."/>
            <person name="Ivanova N."/>
            <person name="Richardson P."/>
        </authorList>
    </citation>
    <scope>NUCLEOTIDE SEQUENCE [LARGE SCALE GENOMIC DNA]</scope>
    <source>
        <strain evidence="2">ATCC BAA-621 / DSM 15236 / T118</strain>
        <plasmid evidence="2">Plasmid pDSM15236</plasmid>
    </source>
</reference>
<keyword evidence="2" id="KW-1185">Reference proteome</keyword>
<accession>Q21Q33</accession>
<dbReference type="Proteomes" id="UP000008332">
    <property type="component" value="Plasmid unnamed1"/>
</dbReference>
<gene>
    <name evidence="1" type="ordered locus">Rfer_4426</name>
</gene>
<name>Q21Q33_ALBFT</name>
<dbReference type="KEGG" id="rfr:Rfer_4426"/>
<sequence length="157" mass="17393">MDDLCPDDASVHQESLRLLAEAAEYLGRLPPNALTRDMKVKIEAHLTRPGALVHRNRLETVAKDQEWCARVAAGNAFTGFSRLTPIGLPVVQCLVIRGAVNLRSPVHDEAIKRGDLERADRFATEIGREVAGGLRIELREVHEVLDKGMLQSWPRAA</sequence>
<dbReference type="HOGENOM" id="CLU_1676486_0_0_4"/>
<geneLocation type="plasmid" evidence="2">
    <name>pDSM15236</name>
</geneLocation>
<evidence type="ECO:0000313" key="2">
    <source>
        <dbReference type="Proteomes" id="UP000008332"/>
    </source>
</evidence>